<evidence type="ECO:0000313" key="2">
    <source>
        <dbReference type="EMBL" id="TDL85196.1"/>
    </source>
</evidence>
<dbReference type="InterPro" id="IPR002931">
    <property type="entry name" value="Transglutaminase-like"/>
</dbReference>
<dbReference type="Pfam" id="PF01841">
    <property type="entry name" value="Transglut_core"/>
    <property type="match status" value="1"/>
</dbReference>
<proteinExistence type="predicted"/>
<reference evidence="2 3" key="1">
    <citation type="submission" date="2019-03" db="EMBL/GenBank/DDBJ databases">
        <title>Rhodobacteraceae bacterium SM1902, a new member of the family Rhodobacteraceae isolated from Yantai.</title>
        <authorList>
            <person name="Sun Y."/>
        </authorList>
    </citation>
    <scope>NUCLEOTIDE SEQUENCE [LARGE SCALE GENOMIC DNA]</scope>
    <source>
        <strain evidence="2 3">SM1902</strain>
    </source>
</reference>
<dbReference type="SUPFAM" id="SSF54001">
    <property type="entry name" value="Cysteine proteinases"/>
    <property type="match status" value="1"/>
</dbReference>
<dbReference type="AlphaFoldDB" id="A0A4R6ASS6"/>
<evidence type="ECO:0000313" key="3">
    <source>
        <dbReference type="Proteomes" id="UP000294562"/>
    </source>
</evidence>
<dbReference type="EMBL" id="SMZO01000048">
    <property type="protein sequence ID" value="TDL85196.1"/>
    <property type="molecule type" value="Genomic_DNA"/>
</dbReference>
<dbReference type="PANTHER" id="PTHR33490">
    <property type="entry name" value="BLR5614 PROTEIN-RELATED"/>
    <property type="match status" value="1"/>
</dbReference>
<dbReference type="RefSeq" id="WP_133343910.1">
    <property type="nucleotide sequence ID" value="NZ_SMZO01000048.1"/>
</dbReference>
<evidence type="ECO:0000259" key="1">
    <source>
        <dbReference type="SMART" id="SM00460"/>
    </source>
</evidence>
<comment type="caution">
    <text evidence="2">The sequence shown here is derived from an EMBL/GenBank/DDBJ whole genome shotgun (WGS) entry which is preliminary data.</text>
</comment>
<keyword evidence="3" id="KW-1185">Reference proteome</keyword>
<dbReference type="Gene3D" id="2.60.40.2250">
    <property type="match status" value="1"/>
</dbReference>
<dbReference type="InterPro" id="IPR038765">
    <property type="entry name" value="Papain-like_cys_pep_sf"/>
</dbReference>
<protein>
    <submittedName>
        <fullName evidence="2">Transglutaminase family protein</fullName>
    </submittedName>
</protein>
<gene>
    <name evidence="2" type="ORF">E2L05_16065</name>
</gene>
<dbReference type="SMART" id="SM00460">
    <property type="entry name" value="TGc"/>
    <property type="match status" value="1"/>
</dbReference>
<accession>A0A4R6ASS6</accession>
<dbReference type="Proteomes" id="UP000294562">
    <property type="component" value="Unassembled WGS sequence"/>
</dbReference>
<name>A0A4R6ASS6_9RHOB</name>
<sequence>MLLEIDVSLSYSLDEGRFALLAIEAARTEGQVVLSERLECGGASARHILGESGVGQRIHLTLDSPLMQLGYGATVEVTRDGGPLEGMPAHPLYDLPAEALPFLRPSRYCQSDMFQSFVSRRFGDYSGGSKVAAIRDWVAEEMSYVPDSSNAATTVLDTFAAREGVCRDYAHMVCALVRAANIPARYASVYSPNVEPPDFHAVAQVWLNGSWHLVDSTGMSNPDAAVIIAVGRDACDVAFMETAYNAQFVEQSVRVTRR</sequence>
<organism evidence="2 3">
    <name type="scientific">Meridianimarinicoccus aquatilis</name>
    <dbReference type="NCBI Taxonomy" id="2552766"/>
    <lineage>
        <taxon>Bacteria</taxon>
        <taxon>Pseudomonadati</taxon>
        <taxon>Pseudomonadota</taxon>
        <taxon>Alphaproteobacteria</taxon>
        <taxon>Rhodobacterales</taxon>
        <taxon>Paracoccaceae</taxon>
        <taxon>Meridianimarinicoccus</taxon>
    </lineage>
</organism>
<dbReference type="Gene3D" id="3.10.620.30">
    <property type="match status" value="1"/>
</dbReference>
<dbReference type="OrthoDB" id="5438043at2"/>
<feature type="domain" description="Transglutaminase-like" evidence="1">
    <location>
        <begin position="158"/>
        <end position="218"/>
    </location>
</feature>
<dbReference type="PANTHER" id="PTHR33490:SF12">
    <property type="entry name" value="BLL5557 PROTEIN"/>
    <property type="match status" value="1"/>
</dbReference>